<dbReference type="EMBL" id="ML179041">
    <property type="protein sequence ID" value="THV06655.1"/>
    <property type="molecule type" value="Genomic_DNA"/>
</dbReference>
<dbReference type="AlphaFoldDB" id="A0A4S8MU83"/>
<evidence type="ECO:0000313" key="1">
    <source>
        <dbReference type="EMBL" id="THV06655.1"/>
    </source>
</evidence>
<gene>
    <name evidence="1" type="ORF">K435DRAFT_644864</name>
</gene>
<dbReference type="OrthoDB" id="2770090at2759"/>
<accession>A0A4S8MU83</accession>
<protein>
    <submittedName>
        <fullName evidence="1">Uncharacterized protein</fullName>
    </submittedName>
</protein>
<organism evidence="1 2">
    <name type="scientific">Dendrothele bispora (strain CBS 962.96)</name>
    <dbReference type="NCBI Taxonomy" id="1314807"/>
    <lineage>
        <taxon>Eukaryota</taxon>
        <taxon>Fungi</taxon>
        <taxon>Dikarya</taxon>
        <taxon>Basidiomycota</taxon>
        <taxon>Agaricomycotina</taxon>
        <taxon>Agaricomycetes</taxon>
        <taxon>Agaricomycetidae</taxon>
        <taxon>Agaricales</taxon>
        <taxon>Agaricales incertae sedis</taxon>
        <taxon>Dendrothele</taxon>
    </lineage>
</organism>
<reference evidence="1 2" key="1">
    <citation type="journal article" date="2019" name="Nat. Ecol. Evol.">
        <title>Megaphylogeny resolves global patterns of mushroom evolution.</title>
        <authorList>
            <person name="Varga T."/>
            <person name="Krizsan K."/>
            <person name="Foldi C."/>
            <person name="Dima B."/>
            <person name="Sanchez-Garcia M."/>
            <person name="Sanchez-Ramirez S."/>
            <person name="Szollosi G.J."/>
            <person name="Szarkandi J.G."/>
            <person name="Papp V."/>
            <person name="Albert L."/>
            <person name="Andreopoulos W."/>
            <person name="Angelini C."/>
            <person name="Antonin V."/>
            <person name="Barry K.W."/>
            <person name="Bougher N.L."/>
            <person name="Buchanan P."/>
            <person name="Buyck B."/>
            <person name="Bense V."/>
            <person name="Catcheside P."/>
            <person name="Chovatia M."/>
            <person name="Cooper J."/>
            <person name="Damon W."/>
            <person name="Desjardin D."/>
            <person name="Finy P."/>
            <person name="Geml J."/>
            <person name="Haridas S."/>
            <person name="Hughes K."/>
            <person name="Justo A."/>
            <person name="Karasinski D."/>
            <person name="Kautmanova I."/>
            <person name="Kiss B."/>
            <person name="Kocsube S."/>
            <person name="Kotiranta H."/>
            <person name="LaButti K.M."/>
            <person name="Lechner B.E."/>
            <person name="Liimatainen K."/>
            <person name="Lipzen A."/>
            <person name="Lukacs Z."/>
            <person name="Mihaltcheva S."/>
            <person name="Morgado L.N."/>
            <person name="Niskanen T."/>
            <person name="Noordeloos M.E."/>
            <person name="Ohm R.A."/>
            <person name="Ortiz-Santana B."/>
            <person name="Ovrebo C."/>
            <person name="Racz N."/>
            <person name="Riley R."/>
            <person name="Savchenko A."/>
            <person name="Shiryaev A."/>
            <person name="Soop K."/>
            <person name="Spirin V."/>
            <person name="Szebenyi C."/>
            <person name="Tomsovsky M."/>
            <person name="Tulloss R.E."/>
            <person name="Uehling J."/>
            <person name="Grigoriev I.V."/>
            <person name="Vagvolgyi C."/>
            <person name="Papp T."/>
            <person name="Martin F.M."/>
            <person name="Miettinen O."/>
            <person name="Hibbett D.S."/>
            <person name="Nagy L.G."/>
        </authorList>
    </citation>
    <scope>NUCLEOTIDE SEQUENCE [LARGE SCALE GENOMIC DNA]</scope>
    <source>
        <strain evidence="1 2">CBS 962.96</strain>
    </source>
</reference>
<proteinExistence type="predicted"/>
<dbReference type="Proteomes" id="UP000297245">
    <property type="component" value="Unassembled WGS sequence"/>
</dbReference>
<sequence length="187" mass="21826">MPSSLPPSFTSLYRLFLRSTSTAVLHHKLARRNLRNLWRPVFVDAAKVSKQLQDPATSLSTRNDLQAWLDVWQRRMDNVLALLYSSSVSRGLPHQVMRNLNLLVYTEHARASYKRLPVWKPQLAPDAPEYRISPPSIKQMNKEERERRFKYFEDIARNTLGQVVKMAEGRDQIHLGRVRMKGTVFQK</sequence>
<evidence type="ECO:0000313" key="2">
    <source>
        <dbReference type="Proteomes" id="UP000297245"/>
    </source>
</evidence>
<name>A0A4S8MU83_DENBC</name>
<keyword evidence="2" id="KW-1185">Reference proteome</keyword>